<evidence type="ECO:0000256" key="4">
    <source>
        <dbReference type="ARBA" id="ARBA00022989"/>
    </source>
</evidence>
<dbReference type="PANTHER" id="PTHR43791:SF36">
    <property type="entry name" value="TRANSPORTER, PUTATIVE (AFU_ORTHOLOGUE AFUA_6G08340)-RELATED"/>
    <property type="match status" value="1"/>
</dbReference>
<feature type="transmembrane region" description="Helical" evidence="6">
    <location>
        <begin position="343"/>
        <end position="365"/>
    </location>
</feature>
<feature type="transmembrane region" description="Helical" evidence="6">
    <location>
        <begin position="22"/>
        <end position="39"/>
    </location>
</feature>
<protein>
    <submittedName>
        <fullName evidence="8">MFS transporter</fullName>
    </submittedName>
</protein>
<dbReference type="SUPFAM" id="SSF103473">
    <property type="entry name" value="MFS general substrate transporter"/>
    <property type="match status" value="1"/>
</dbReference>
<name>A0A8I1B2K5_BURCE</name>
<feature type="transmembrane region" description="Helical" evidence="6">
    <location>
        <begin position="410"/>
        <end position="429"/>
    </location>
</feature>
<evidence type="ECO:0000313" key="8">
    <source>
        <dbReference type="EMBL" id="MBH9702033.1"/>
    </source>
</evidence>
<dbReference type="AlphaFoldDB" id="A0A8I1B2K5"/>
<evidence type="ECO:0000256" key="1">
    <source>
        <dbReference type="ARBA" id="ARBA00004141"/>
    </source>
</evidence>
<feature type="transmembrane region" description="Helical" evidence="6">
    <location>
        <begin position="123"/>
        <end position="143"/>
    </location>
</feature>
<proteinExistence type="predicted"/>
<dbReference type="EMBL" id="JAEDXG010000058">
    <property type="protein sequence ID" value="MBH9702033.1"/>
    <property type="molecule type" value="Genomic_DNA"/>
</dbReference>
<feature type="transmembrane region" description="Helical" evidence="6">
    <location>
        <begin position="377"/>
        <end position="398"/>
    </location>
</feature>
<reference evidence="8" key="1">
    <citation type="submission" date="2020-12" db="EMBL/GenBank/DDBJ databases">
        <title>Burkholderia cepacia complex in Mexico.</title>
        <authorList>
            <person name="Estrada P."/>
        </authorList>
    </citation>
    <scope>NUCLEOTIDE SEQUENCE</scope>
    <source>
        <strain evidence="8">871</strain>
    </source>
</reference>
<sequence length="445" mass="48151">MHEYLASNSESSLLKKRAYRKIWWRIIPLLFVCYGIAFIDRINIGFTKLQMTDALGINPTWYGIAAGVFFVTYSLCEMPSNLLLARWGARRTFVRIMFLWGLVTVATAFVMTVGHLITLRLLLGAFEAGFLPGIVLYLTFWFPASMRARVTAVIFVANAAAGAIAAPLSGWILTSLNGALGLAGWKWVFIVQGLPACVLGIVCFLTLRDRPDDAEWLTAEEKAAVKADLASEVVVLPDHSSGVFRQVAANPVNYLVAFLFFTAICSNYLLFFWLPTIVKESGVASLVNVGLLSAIPLAMGFVGAIFLSWSSDWLKERRWHLALCFCLIALGLIASTTTRSLPLLLLSFAVTSFATGASGPLIWAIPPAYLGKKAAPLGIAFISTLGNIGAFASPPLLGYIKTATGSLTNGVFFIAALSAVCAVCIAFAFPERVVRVARKDAIEAA</sequence>
<dbReference type="RefSeq" id="WP_175849738.1">
    <property type="nucleotide sequence ID" value="NZ_CADDZZ010000046.1"/>
</dbReference>
<accession>A0A8I1B2K5</accession>
<feature type="transmembrane region" description="Helical" evidence="6">
    <location>
        <begin position="150"/>
        <end position="173"/>
    </location>
</feature>
<comment type="caution">
    <text evidence="8">The sequence shown here is derived from an EMBL/GenBank/DDBJ whole genome shotgun (WGS) entry which is preliminary data.</text>
</comment>
<dbReference type="InterPro" id="IPR011701">
    <property type="entry name" value="MFS"/>
</dbReference>
<keyword evidence="4 6" id="KW-1133">Transmembrane helix</keyword>
<evidence type="ECO:0000313" key="9">
    <source>
        <dbReference type="Proteomes" id="UP000645612"/>
    </source>
</evidence>
<dbReference type="Pfam" id="PF07690">
    <property type="entry name" value="MFS_1"/>
    <property type="match status" value="1"/>
</dbReference>
<dbReference type="GO" id="GO:0005886">
    <property type="term" value="C:plasma membrane"/>
    <property type="evidence" value="ECO:0007669"/>
    <property type="project" value="TreeGrafter"/>
</dbReference>
<dbReference type="CDD" id="cd17319">
    <property type="entry name" value="MFS_ExuT_GudP_like"/>
    <property type="match status" value="1"/>
</dbReference>
<evidence type="ECO:0000256" key="2">
    <source>
        <dbReference type="ARBA" id="ARBA00022448"/>
    </source>
</evidence>
<dbReference type="InterPro" id="IPR036259">
    <property type="entry name" value="MFS_trans_sf"/>
</dbReference>
<feature type="transmembrane region" description="Helical" evidence="6">
    <location>
        <begin position="286"/>
        <end position="307"/>
    </location>
</feature>
<dbReference type="PROSITE" id="PS50850">
    <property type="entry name" value="MFS"/>
    <property type="match status" value="1"/>
</dbReference>
<evidence type="ECO:0000259" key="7">
    <source>
        <dbReference type="PROSITE" id="PS50850"/>
    </source>
</evidence>
<feature type="transmembrane region" description="Helical" evidence="6">
    <location>
        <begin position="319"/>
        <end position="337"/>
    </location>
</feature>
<gene>
    <name evidence="8" type="ORF">JAO13_36940</name>
</gene>
<organism evidence="8 9">
    <name type="scientific">Burkholderia cepacia</name>
    <name type="common">Pseudomonas cepacia</name>
    <dbReference type="NCBI Taxonomy" id="292"/>
    <lineage>
        <taxon>Bacteria</taxon>
        <taxon>Pseudomonadati</taxon>
        <taxon>Pseudomonadota</taxon>
        <taxon>Betaproteobacteria</taxon>
        <taxon>Burkholderiales</taxon>
        <taxon>Burkholderiaceae</taxon>
        <taxon>Burkholderia</taxon>
        <taxon>Burkholderia cepacia complex</taxon>
    </lineage>
</organism>
<feature type="transmembrane region" description="Helical" evidence="6">
    <location>
        <begin position="254"/>
        <end position="274"/>
    </location>
</feature>
<dbReference type="PANTHER" id="PTHR43791">
    <property type="entry name" value="PERMEASE-RELATED"/>
    <property type="match status" value="1"/>
</dbReference>
<dbReference type="InterPro" id="IPR020846">
    <property type="entry name" value="MFS_dom"/>
</dbReference>
<feature type="transmembrane region" description="Helical" evidence="6">
    <location>
        <begin position="185"/>
        <end position="207"/>
    </location>
</feature>
<dbReference type="GO" id="GO:0022857">
    <property type="term" value="F:transmembrane transporter activity"/>
    <property type="evidence" value="ECO:0007669"/>
    <property type="project" value="InterPro"/>
</dbReference>
<dbReference type="Proteomes" id="UP000645612">
    <property type="component" value="Unassembled WGS sequence"/>
</dbReference>
<feature type="domain" description="Major facilitator superfamily (MFS) profile" evidence="7">
    <location>
        <begin position="26"/>
        <end position="433"/>
    </location>
</feature>
<dbReference type="Gene3D" id="1.20.1250.20">
    <property type="entry name" value="MFS general substrate transporter like domains"/>
    <property type="match status" value="2"/>
</dbReference>
<comment type="subcellular location">
    <subcellularLocation>
        <location evidence="1">Membrane</location>
        <topology evidence="1">Multi-pass membrane protein</topology>
    </subcellularLocation>
</comment>
<feature type="transmembrane region" description="Helical" evidence="6">
    <location>
        <begin position="97"/>
        <end position="117"/>
    </location>
</feature>
<keyword evidence="3 6" id="KW-0812">Transmembrane</keyword>
<dbReference type="FunFam" id="1.20.1250.20:FF:000018">
    <property type="entry name" value="MFS transporter permease"/>
    <property type="match status" value="1"/>
</dbReference>
<keyword evidence="5 6" id="KW-0472">Membrane</keyword>
<evidence type="ECO:0000256" key="3">
    <source>
        <dbReference type="ARBA" id="ARBA00022692"/>
    </source>
</evidence>
<keyword evidence="2" id="KW-0813">Transport</keyword>
<evidence type="ECO:0000256" key="5">
    <source>
        <dbReference type="ARBA" id="ARBA00023136"/>
    </source>
</evidence>
<feature type="transmembrane region" description="Helical" evidence="6">
    <location>
        <begin position="59"/>
        <end position="76"/>
    </location>
</feature>
<evidence type="ECO:0000256" key="6">
    <source>
        <dbReference type="SAM" id="Phobius"/>
    </source>
</evidence>